<gene>
    <name evidence="3" type="primary">BSL1_3</name>
    <name evidence="3" type="ORF">FOZ63_010093</name>
</gene>
<keyword evidence="4" id="KW-1185">Reference proteome</keyword>
<dbReference type="Gene3D" id="3.60.21.10">
    <property type="match status" value="1"/>
</dbReference>
<feature type="non-terminal residue" evidence="3">
    <location>
        <position position="302"/>
    </location>
</feature>
<accession>A0A7J6RAX5</accession>
<evidence type="ECO:0000313" key="4">
    <source>
        <dbReference type="Proteomes" id="UP000553632"/>
    </source>
</evidence>
<dbReference type="Proteomes" id="UP000553632">
    <property type="component" value="Unassembled WGS sequence"/>
</dbReference>
<proteinExistence type="predicted"/>
<dbReference type="Pfam" id="PF00149">
    <property type="entry name" value="Metallophos"/>
    <property type="match status" value="1"/>
</dbReference>
<dbReference type="SUPFAM" id="SSF56300">
    <property type="entry name" value="Metallo-dependent phosphatases"/>
    <property type="match status" value="1"/>
</dbReference>
<reference evidence="3 4" key="1">
    <citation type="submission" date="2020-04" db="EMBL/GenBank/DDBJ databases">
        <title>Perkinsus olseni comparative genomics.</title>
        <authorList>
            <person name="Bogema D.R."/>
        </authorList>
    </citation>
    <scope>NUCLEOTIDE SEQUENCE [LARGE SCALE GENOMIC DNA]</scope>
    <source>
        <strain evidence="3 4">ATCC PRA-207</strain>
    </source>
</reference>
<sequence>HEADPSDRHFLRECEERLGVEEGRRIWKLANQCFECLPLAGLIEGRVLCVHGSVPSSLTVLEPLKKLKRPLRAVRASGQPSERISTRIVSEILNPLTSSAYEESPPVNTKSLMKSSRVSLVVRARGEVPPTGVGSAWDGRLLTVMSCLNYCDRVANDAAVLQLILDESGMLRIYPRVITACRPRLLKMLMTQDNKSEEAPPRWPMASTRRAESPRTCRAARRTREELIKDAMRKPAWNGASINLASLEVTPETPGRILRSIAMRPECLQRQQAQYQHRRVSLPSCNSPSTIAATHPTTGTSD</sequence>
<dbReference type="PANTHER" id="PTHR11668">
    <property type="entry name" value="SERINE/THREONINE PROTEIN PHOSPHATASE"/>
    <property type="match status" value="1"/>
</dbReference>
<name>A0A7J6RAX5_PEROL</name>
<dbReference type="InterPro" id="IPR006186">
    <property type="entry name" value="Ser/Thr-sp_prot-phosphatase"/>
</dbReference>
<dbReference type="InterPro" id="IPR029052">
    <property type="entry name" value="Metallo-depent_PP-like"/>
</dbReference>
<dbReference type="GO" id="GO:0004722">
    <property type="term" value="F:protein serine/threonine phosphatase activity"/>
    <property type="evidence" value="ECO:0007669"/>
    <property type="project" value="TreeGrafter"/>
</dbReference>
<dbReference type="InterPro" id="IPR004843">
    <property type="entry name" value="Calcineurin-like_PHP"/>
</dbReference>
<dbReference type="SMART" id="SM00156">
    <property type="entry name" value="PP2Ac"/>
    <property type="match status" value="1"/>
</dbReference>
<dbReference type="PRINTS" id="PR00114">
    <property type="entry name" value="STPHPHTASE"/>
</dbReference>
<dbReference type="EMBL" id="JABANO010026907">
    <property type="protein sequence ID" value="KAF4717727.1"/>
    <property type="molecule type" value="Genomic_DNA"/>
</dbReference>
<dbReference type="PANTHER" id="PTHR11668:SF496">
    <property type="entry name" value="SERINE_THREONINE-PROTEIN PHOSPHATASE"/>
    <property type="match status" value="1"/>
</dbReference>
<evidence type="ECO:0000256" key="1">
    <source>
        <dbReference type="SAM" id="MobiDB-lite"/>
    </source>
</evidence>
<feature type="compositionally biased region" description="Polar residues" evidence="1">
    <location>
        <begin position="283"/>
        <end position="302"/>
    </location>
</feature>
<organism evidence="3 4">
    <name type="scientific">Perkinsus olseni</name>
    <name type="common">Perkinsus atlanticus</name>
    <dbReference type="NCBI Taxonomy" id="32597"/>
    <lineage>
        <taxon>Eukaryota</taxon>
        <taxon>Sar</taxon>
        <taxon>Alveolata</taxon>
        <taxon>Perkinsozoa</taxon>
        <taxon>Perkinsea</taxon>
        <taxon>Perkinsida</taxon>
        <taxon>Perkinsidae</taxon>
        <taxon>Perkinsus</taxon>
    </lineage>
</organism>
<comment type="caution">
    <text evidence="3">The sequence shown here is derived from an EMBL/GenBank/DDBJ whole genome shotgun (WGS) entry which is preliminary data.</text>
</comment>
<feature type="region of interest" description="Disordered" evidence="1">
    <location>
        <begin position="279"/>
        <end position="302"/>
    </location>
</feature>
<dbReference type="GO" id="GO:0005737">
    <property type="term" value="C:cytoplasm"/>
    <property type="evidence" value="ECO:0007669"/>
    <property type="project" value="TreeGrafter"/>
</dbReference>
<dbReference type="InterPro" id="IPR050341">
    <property type="entry name" value="PP1_catalytic_subunit"/>
</dbReference>
<dbReference type="AlphaFoldDB" id="A0A7J6RAX5"/>
<protein>
    <submittedName>
        <fullName evidence="3">Serine threonine-protein phosphatase</fullName>
    </submittedName>
</protein>
<evidence type="ECO:0000259" key="2">
    <source>
        <dbReference type="SMART" id="SM00156"/>
    </source>
</evidence>
<feature type="region of interest" description="Disordered" evidence="1">
    <location>
        <begin position="193"/>
        <end position="215"/>
    </location>
</feature>
<evidence type="ECO:0000313" key="3">
    <source>
        <dbReference type="EMBL" id="KAF4717727.1"/>
    </source>
</evidence>
<feature type="domain" description="Serine/threonine specific protein phosphatases" evidence="2">
    <location>
        <begin position="1"/>
        <end position="180"/>
    </location>
</feature>